<comment type="subcellular location">
    <subcellularLocation>
        <location evidence="1">Cell inner membrane</location>
        <topology evidence="1">Multi-pass membrane protein</topology>
    </subcellularLocation>
    <subcellularLocation>
        <location evidence="12">Cell membrane</location>
        <topology evidence="12">Multi-pass membrane protein</topology>
    </subcellularLocation>
</comment>
<evidence type="ECO:0000256" key="2">
    <source>
        <dbReference type="ARBA" id="ARBA00009306"/>
    </source>
</evidence>
<dbReference type="InterPro" id="IPR050809">
    <property type="entry name" value="UgpAE/MalFG_permease"/>
</dbReference>
<dbReference type="InterPro" id="IPR000515">
    <property type="entry name" value="MetI-like"/>
</dbReference>
<evidence type="ECO:0000256" key="10">
    <source>
        <dbReference type="ARBA" id="ARBA00037054"/>
    </source>
</evidence>
<comment type="subunit">
    <text evidence="3">The complex is composed of two ATP-binding proteins (UgpC), two transmembrane proteins (UgpA and UgpE) and a solute-binding protein (UgpB).</text>
</comment>
<keyword evidence="8 12" id="KW-1133">Transmembrane helix</keyword>
<evidence type="ECO:0000256" key="1">
    <source>
        <dbReference type="ARBA" id="ARBA00004429"/>
    </source>
</evidence>
<keyword evidence="9 12" id="KW-0472">Membrane</keyword>
<keyword evidence="7 12" id="KW-0812">Transmembrane</keyword>
<feature type="transmembrane region" description="Helical" evidence="12">
    <location>
        <begin position="295"/>
        <end position="315"/>
    </location>
</feature>
<dbReference type="InterPro" id="IPR035906">
    <property type="entry name" value="MetI-like_sf"/>
</dbReference>
<evidence type="ECO:0000313" key="14">
    <source>
        <dbReference type="EMBL" id="CUX33953.1"/>
    </source>
</evidence>
<evidence type="ECO:0000256" key="7">
    <source>
        <dbReference type="ARBA" id="ARBA00022692"/>
    </source>
</evidence>
<evidence type="ECO:0000256" key="3">
    <source>
        <dbReference type="ARBA" id="ARBA00011557"/>
    </source>
</evidence>
<gene>
    <name evidence="14" type="ORF">AGR7C_Cc260343</name>
</gene>
<name>A0A1S7QAQ9_9HYPH</name>
<evidence type="ECO:0000313" key="15">
    <source>
        <dbReference type="Proteomes" id="UP000191987"/>
    </source>
</evidence>
<protein>
    <recommendedName>
        <fullName evidence="11">sn-glycerol-3-phosphate transport system permease protein UgpA</fullName>
    </recommendedName>
</protein>
<feature type="transmembrane region" description="Helical" evidence="12">
    <location>
        <begin position="134"/>
        <end position="157"/>
    </location>
</feature>
<evidence type="ECO:0000256" key="5">
    <source>
        <dbReference type="ARBA" id="ARBA00022475"/>
    </source>
</evidence>
<dbReference type="PANTHER" id="PTHR43227">
    <property type="entry name" value="BLL4140 PROTEIN"/>
    <property type="match status" value="1"/>
</dbReference>
<keyword evidence="4 12" id="KW-0813">Transport</keyword>
<dbReference type="PROSITE" id="PS50928">
    <property type="entry name" value="ABC_TM1"/>
    <property type="match status" value="1"/>
</dbReference>
<dbReference type="Pfam" id="PF00528">
    <property type="entry name" value="BPD_transp_1"/>
    <property type="match status" value="1"/>
</dbReference>
<comment type="function">
    <text evidence="10">Part of the ABC transporter complex UgpBAEC involved in sn-glycerol-3-phosphate (G3P) import. Probably responsible for the translocation of the substrate across the membrane.</text>
</comment>
<evidence type="ECO:0000256" key="9">
    <source>
        <dbReference type="ARBA" id="ARBA00023136"/>
    </source>
</evidence>
<evidence type="ECO:0000256" key="4">
    <source>
        <dbReference type="ARBA" id="ARBA00022448"/>
    </source>
</evidence>
<comment type="similarity">
    <text evidence="2 12">Belongs to the binding-protein-dependent transport system permease family.</text>
</comment>
<dbReference type="GO" id="GO:0005886">
    <property type="term" value="C:plasma membrane"/>
    <property type="evidence" value="ECO:0007669"/>
    <property type="project" value="UniProtKB-SubCell"/>
</dbReference>
<evidence type="ECO:0000259" key="13">
    <source>
        <dbReference type="PROSITE" id="PS50928"/>
    </source>
</evidence>
<feature type="transmembrane region" description="Helical" evidence="12">
    <location>
        <begin position="177"/>
        <end position="194"/>
    </location>
</feature>
<feature type="domain" description="ABC transmembrane type-1" evidence="13">
    <location>
        <begin position="99"/>
        <end position="311"/>
    </location>
</feature>
<keyword evidence="6" id="KW-0997">Cell inner membrane</keyword>
<dbReference type="RefSeq" id="WP_170985783.1">
    <property type="nucleotide sequence ID" value="NZ_LT009748.1"/>
</dbReference>
<dbReference type="EMBL" id="FBWG01000019">
    <property type="protein sequence ID" value="CUX33953.1"/>
    <property type="molecule type" value="Genomic_DNA"/>
</dbReference>
<feature type="transmembrane region" description="Helical" evidence="12">
    <location>
        <begin position="230"/>
        <end position="255"/>
    </location>
</feature>
<organism evidence="14 15">
    <name type="scientific">Agrobacterium deltaense Zutra 3/1</name>
    <dbReference type="NCBI Taxonomy" id="1183427"/>
    <lineage>
        <taxon>Bacteria</taxon>
        <taxon>Pseudomonadati</taxon>
        <taxon>Pseudomonadota</taxon>
        <taxon>Alphaproteobacteria</taxon>
        <taxon>Hyphomicrobiales</taxon>
        <taxon>Rhizobiaceae</taxon>
        <taxon>Rhizobium/Agrobacterium group</taxon>
        <taxon>Agrobacterium</taxon>
    </lineage>
</organism>
<feature type="transmembrane region" description="Helical" evidence="12">
    <location>
        <begin position="101"/>
        <end position="122"/>
    </location>
</feature>
<keyword evidence="5" id="KW-1003">Cell membrane</keyword>
<evidence type="ECO:0000256" key="12">
    <source>
        <dbReference type="RuleBase" id="RU363032"/>
    </source>
</evidence>
<evidence type="ECO:0000256" key="8">
    <source>
        <dbReference type="ARBA" id="ARBA00022989"/>
    </source>
</evidence>
<evidence type="ECO:0000256" key="6">
    <source>
        <dbReference type="ARBA" id="ARBA00022519"/>
    </source>
</evidence>
<accession>A0A1S7QAQ9</accession>
<feature type="transmembrane region" description="Helical" evidence="12">
    <location>
        <begin position="39"/>
        <end position="58"/>
    </location>
</feature>
<dbReference type="GO" id="GO:0055085">
    <property type="term" value="P:transmembrane transport"/>
    <property type="evidence" value="ECO:0007669"/>
    <property type="project" value="InterPro"/>
</dbReference>
<evidence type="ECO:0000256" key="11">
    <source>
        <dbReference type="ARBA" id="ARBA00040780"/>
    </source>
</evidence>
<dbReference type="SUPFAM" id="SSF161098">
    <property type="entry name" value="MetI-like"/>
    <property type="match status" value="1"/>
</dbReference>
<proteinExistence type="inferred from homology"/>
<dbReference type="PANTHER" id="PTHR43227:SF9">
    <property type="entry name" value="SN-GLYCEROL-3-PHOSPHATE TRANSPORT SYSTEM PERMEASE PROTEIN UGPA"/>
    <property type="match status" value="1"/>
</dbReference>
<sequence length="322" mass="35785">MAYTSSQPRRFLSGWSAKAGKPAKPADAGMKRVQFSSSYVPYLFLAPQLAVIFIFFYWPSVQAIHSSFYIEDPFGFGASFVGLANYSDAIFSPEYLSIAKFTVVFTVLVTFFSLALGLLLAVKADAVIRGSSTYKTLLISVYAIAPPVAGLIGMMFFDQHIGPFVKMAAFLGWDMKVGLNYFDTAFAMIVVAVWKQIPYNFIFFLSGLQGVPVSVREAAAIDCRSGFRRFWTVIMPLLAPTAFFLLIINITYALFDTFGVIDVMVKDKAANNPITLVYKVFLDGFRGNDIGGSSAQSVILMLVVFVLTIIQFRFIEKRIHYN</sequence>
<reference evidence="14 15" key="1">
    <citation type="submission" date="2016-01" db="EMBL/GenBank/DDBJ databases">
        <authorList>
            <person name="Oliw E.H."/>
        </authorList>
    </citation>
    <scope>NUCLEOTIDE SEQUENCE [LARGE SCALE GENOMIC DNA]</scope>
    <source>
        <strain evidence="14 15">Zutra 3-1</strain>
    </source>
</reference>
<dbReference type="Gene3D" id="1.10.3720.10">
    <property type="entry name" value="MetI-like"/>
    <property type="match status" value="1"/>
</dbReference>
<dbReference type="AlphaFoldDB" id="A0A1S7QAQ9"/>
<dbReference type="CDD" id="cd06261">
    <property type="entry name" value="TM_PBP2"/>
    <property type="match status" value="1"/>
</dbReference>
<dbReference type="Proteomes" id="UP000191987">
    <property type="component" value="Unassembled WGS sequence"/>
</dbReference>